<name>A0ABM7EYI3_9FLAO</name>
<dbReference type="Proteomes" id="UP000217805">
    <property type="component" value="Chromosome"/>
</dbReference>
<evidence type="ECO:0000256" key="1">
    <source>
        <dbReference type="ARBA" id="ARBA00023002"/>
    </source>
</evidence>
<dbReference type="Gene3D" id="1.10.3660.10">
    <property type="entry name" value="6-phosphogluconate dehydrogenase C-terminal like domain"/>
    <property type="match status" value="1"/>
</dbReference>
<keyword evidence="4" id="KW-1185">Reference proteome</keyword>
<organism evidence="3 4">
    <name type="scientific">Blattabacterium cuenoti BPAY</name>
    <dbReference type="NCBI Taxonomy" id="1457031"/>
    <lineage>
        <taxon>Bacteria</taxon>
        <taxon>Pseudomonadati</taxon>
        <taxon>Bacteroidota</taxon>
        <taxon>Flavobacteriia</taxon>
        <taxon>Flavobacteriales</taxon>
        <taxon>Blattabacteriaceae</taxon>
        <taxon>Blattabacterium</taxon>
    </lineage>
</organism>
<dbReference type="InterPro" id="IPR046825">
    <property type="entry name" value="PDH_C"/>
</dbReference>
<feature type="domain" description="Prephenate/arogenate dehydrogenase" evidence="2">
    <location>
        <begin position="1"/>
        <end position="284"/>
    </location>
</feature>
<dbReference type="Pfam" id="PF02153">
    <property type="entry name" value="PDH_N"/>
    <property type="match status" value="1"/>
</dbReference>
<reference evidence="3 4" key="1">
    <citation type="journal article" date="2015" name="Microbes Environ.">
        <title>An Efficient Strategy Developed for Next-Generation Sequencing of Endosymbiont Genomes Performed Using Crude DNA Isolated from Host Tissues: A Case Study of Blattabacterium cuenoti Inhabiting the Fat Bodies of Cockroaches.</title>
        <authorList>
            <person name="Kinjo Y."/>
            <person name="Saitoh S."/>
            <person name="Tokuda G."/>
        </authorList>
    </citation>
    <scope>NUCLEOTIDE SEQUENCE [LARGE SCALE GENOMIC DNA]</scope>
    <source>
        <strain evidence="3 4">BPAY</strain>
    </source>
</reference>
<dbReference type="NCBIfam" id="NF006307">
    <property type="entry name" value="PRK08507.1"/>
    <property type="match status" value="1"/>
</dbReference>
<dbReference type="SUPFAM" id="SSF48179">
    <property type="entry name" value="6-phosphogluconate dehydrogenase C-terminal domain-like"/>
    <property type="match status" value="1"/>
</dbReference>
<sequence>MNIGIIGLGLIGGSIGLGLRKSNFGDKFIGTDSNQENALYAVKLGIVDEIIPLQDLILQSSVIVLSIPVDGIEKILPSILNRISTDTVILDTGSTKYDICNRISSHPKRNRFVATHPIAGIENSGPISADSDLFYQKKCIICDSELSAPDAISVATKIYSMMKMRMIYMTSQEHDLYIAYISHLPHVVSFALASTVLNKFKNKEKIFHNLMGSGLDSTTRLAKSKPETWLPIFISNRENMIQSIDFYIDHLNKFRNHLIDKKLHKIEQYMKKANDIKDKKICVN</sequence>
<dbReference type="PANTHER" id="PTHR21363">
    <property type="entry name" value="PREPHENATE DEHYDROGENASE"/>
    <property type="match status" value="1"/>
</dbReference>
<dbReference type="Pfam" id="PF20463">
    <property type="entry name" value="PDH_C"/>
    <property type="match status" value="1"/>
</dbReference>
<dbReference type="Gene3D" id="3.40.50.720">
    <property type="entry name" value="NAD(P)-binding Rossmann-like Domain"/>
    <property type="match status" value="1"/>
</dbReference>
<proteinExistence type="predicted"/>
<evidence type="ECO:0000259" key="2">
    <source>
        <dbReference type="PROSITE" id="PS51176"/>
    </source>
</evidence>
<dbReference type="EMBL" id="AP014609">
    <property type="protein sequence ID" value="BAR92050.1"/>
    <property type="molecule type" value="Genomic_DNA"/>
</dbReference>
<dbReference type="InterPro" id="IPR008927">
    <property type="entry name" value="6-PGluconate_DH-like_C_sf"/>
</dbReference>
<dbReference type="InterPro" id="IPR050812">
    <property type="entry name" value="Preph/Arog_dehydrog"/>
</dbReference>
<gene>
    <name evidence="3" type="primary">tyrA</name>
    <name evidence="3" type="ORF">BPAY_303</name>
</gene>
<keyword evidence="1" id="KW-0560">Oxidoreductase</keyword>
<dbReference type="InterPro" id="IPR003099">
    <property type="entry name" value="Prephen_DH"/>
</dbReference>
<dbReference type="InterPro" id="IPR046826">
    <property type="entry name" value="PDH_N"/>
</dbReference>
<dbReference type="PROSITE" id="PS51176">
    <property type="entry name" value="PDH_ADH"/>
    <property type="match status" value="1"/>
</dbReference>
<protein>
    <submittedName>
        <fullName evidence="3">Prephenate dehydrogenase</fullName>
    </submittedName>
</protein>
<dbReference type="InterPro" id="IPR036291">
    <property type="entry name" value="NAD(P)-bd_dom_sf"/>
</dbReference>
<evidence type="ECO:0000313" key="4">
    <source>
        <dbReference type="Proteomes" id="UP000217805"/>
    </source>
</evidence>
<evidence type="ECO:0000313" key="3">
    <source>
        <dbReference type="EMBL" id="BAR92050.1"/>
    </source>
</evidence>
<dbReference type="SUPFAM" id="SSF51735">
    <property type="entry name" value="NAD(P)-binding Rossmann-fold domains"/>
    <property type="match status" value="1"/>
</dbReference>
<dbReference type="PANTHER" id="PTHR21363:SF0">
    <property type="entry name" value="PREPHENATE DEHYDROGENASE [NADP(+)]"/>
    <property type="match status" value="1"/>
</dbReference>
<dbReference type="RefSeq" id="WP_096378177.1">
    <property type="nucleotide sequence ID" value="NZ_AP014609.1"/>
</dbReference>
<accession>A0ABM7EYI3</accession>